<reference evidence="1 2" key="1">
    <citation type="submission" date="2019-06" db="EMBL/GenBank/DDBJ databases">
        <authorList>
            <person name="Broberg M."/>
        </authorList>
    </citation>
    <scope>NUCLEOTIDE SEQUENCE [LARGE SCALE GENOMIC DNA]</scope>
</reference>
<protein>
    <recommendedName>
        <fullName evidence="3">AMP-dependent synthetase/ligase domain-containing protein</fullName>
    </recommendedName>
</protein>
<dbReference type="Proteomes" id="UP000766486">
    <property type="component" value="Unassembled WGS sequence"/>
</dbReference>
<keyword evidence="2" id="KW-1185">Reference proteome</keyword>
<dbReference type="EMBL" id="CABFNS010000780">
    <property type="protein sequence ID" value="VUC28069.1"/>
    <property type="molecule type" value="Genomic_DNA"/>
</dbReference>
<name>A0ABY6UAB2_BIOOC</name>
<proteinExistence type="predicted"/>
<dbReference type="PANTHER" id="PTHR43845">
    <property type="entry name" value="BLR5969 PROTEIN"/>
    <property type="match status" value="1"/>
</dbReference>
<organism evidence="1 2">
    <name type="scientific">Bionectria ochroleuca</name>
    <name type="common">Gliocladium roseum</name>
    <dbReference type="NCBI Taxonomy" id="29856"/>
    <lineage>
        <taxon>Eukaryota</taxon>
        <taxon>Fungi</taxon>
        <taxon>Dikarya</taxon>
        <taxon>Ascomycota</taxon>
        <taxon>Pezizomycotina</taxon>
        <taxon>Sordariomycetes</taxon>
        <taxon>Hypocreomycetidae</taxon>
        <taxon>Hypocreales</taxon>
        <taxon>Bionectriaceae</taxon>
        <taxon>Clonostachys</taxon>
    </lineage>
</organism>
<dbReference type="PANTHER" id="PTHR43845:SF1">
    <property type="entry name" value="BLR5969 PROTEIN"/>
    <property type="match status" value="1"/>
</dbReference>
<dbReference type="InterPro" id="IPR042099">
    <property type="entry name" value="ANL_N_sf"/>
</dbReference>
<dbReference type="Gene3D" id="3.40.50.12780">
    <property type="entry name" value="N-terminal domain of ligase-like"/>
    <property type="match status" value="1"/>
</dbReference>
<evidence type="ECO:0000313" key="1">
    <source>
        <dbReference type="EMBL" id="VUC28069.1"/>
    </source>
</evidence>
<evidence type="ECO:0008006" key="3">
    <source>
        <dbReference type="Google" id="ProtNLM"/>
    </source>
</evidence>
<evidence type="ECO:0000313" key="2">
    <source>
        <dbReference type="Proteomes" id="UP000766486"/>
    </source>
</evidence>
<comment type="caution">
    <text evidence="1">The sequence shown here is derived from an EMBL/GenBank/DDBJ whole genome shotgun (WGS) entry which is preliminary data.</text>
</comment>
<sequence>MALDEKYFSLAEVLAVAERHPFYAPGVQYPPHKDAILAIREQVAARAHTPDLSSQPLLWKSSLYKTIERLVDDTDPQNTFRQGIYASTTGGGSSPKPLFFATDVAENRQQRLAFGRFLGTVGLVTERDWVVTIHSAGELYRSLDLTLELLENGGASVLAAGQFMLPEAVINLIIKYHANVLAGDSTQIVNMVHYISSLPKSEREKFKLDKIIYTSESLTPGQRAQIHSVLGADLMICSLLGSAEAGPYGFSCPNITGKNQSGDGTAAYEDFVFDTRLTLMEILPATVDEQDENQTPSPIPDGEKGAIAQTSLIRLRNPLVRYMTGDVGSLHDLPEQARSFVSQSAWPHLKVLRLYGRDRRFSFEWSGNYFEFSTLNLLMNEEIAGILQWQVILEKMVESPLESRLEFRILLTRGNGGAKEKISDRIKKFCYVDASLERKFGILFVNDMGDFVRSPGARKVIKFVDRQD</sequence>
<gene>
    <name evidence="1" type="ORF">CLO192961_LOCUS225234</name>
</gene>
<accession>A0ABY6UAB2</accession>